<keyword evidence="5" id="KW-1185">Reference proteome</keyword>
<feature type="domain" description="GIY-YIG catalytic" evidence="3">
    <location>
        <begin position="123"/>
        <end position="264"/>
    </location>
</feature>
<feature type="domain" description="HTH HARE-type" evidence="2">
    <location>
        <begin position="1"/>
        <end position="39"/>
    </location>
</feature>
<reference evidence="5" key="1">
    <citation type="submission" date="2016-10" db="EMBL/GenBank/DDBJ databases">
        <authorList>
            <person name="Varghese N."/>
            <person name="Submissions S."/>
        </authorList>
    </citation>
    <scope>NUCLEOTIDE SEQUENCE [LARGE SCALE GENOMIC DNA]</scope>
    <source>
        <strain evidence="5">DSM 24536</strain>
    </source>
</reference>
<keyword evidence="1" id="KW-0804">Transcription</keyword>
<evidence type="ECO:0000259" key="2">
    <source>
        <dbReference type="Pfam" id="PF05066"/>
    </source>
</evidence>
<proteinExistence type="predicted"/>
<organism evidence="4 5">
    <name type="scientific">Daejeonella rubra</name>
    <dbReference type="NCBI Taxonomy" id="990371"/>
    <lineage>
        <taxon>Bacteria</taxon>
        <taxon>Pseudomonadati</taxon>
        <taxon>Bacteroidota</taxon>
        <taxon>Sphingobacteriia</taxon>
        <taxon>Sphingobacteriales</taxon>
        <taxon>Sphingobacteriaceae</taxon>
        <taxon>Daejeonella</taxon>
    </lineage>
</organism>
<sequence>MTLHEAIEQLLKQTGRPMTTTEIANGLNKNKWYQKKDGSTIDPFQIHGRTKNYPNIFNRNDSTVSLNGQSNVKVGTPKEPTTKQKPKLTELSIDIALLEKVLMNEINFKSAATIDNLVPENPGLYCIRIKDIMKLPKPFDTIAKDRKHNILYIGIASQSLSKRFLNQELRANGHGTFFRSIGAVLGHKPEKGSLLSKANKRNYTFPTKDEQKIIEWINANLIINWVEFNGDFESVETGIIQRHLPLLNLAKNPFALKQLSDLRAECVKTANS</sequence>
<evidence type="ECO:0000256" key="1">
    <source>
        <dbReference type="ARBA" id="ARBA00023163"/>
    </source>
</evidence>
<dbReference type="InterPro" id="IPR007759">
    <property type="entry name" value="Asxl_HARE-HTH"/>
</dbReference>
<dbReference type="EMBL" id="FNHH01000043">
    <property type="protein sequence ID" value="SDN11506.1"/>
    <property type="molecule type" value="Genomic_DNA"/>
</dbReference>
<evidence type="ECO:0000259" key="3">
    <source>
        <dbReference type="Pfam" id="PF20815"/>
    </source>
</evidence>
<dbReference type="Proteomes" id="UP000199226">
    <property type="component" value="Unassembled WGS sequence"/>
</dbReference>
<evidence type="ECO:0008006" key="6">
    <source>
        <dbReference type="Google" id="ProtNLM"/>
    </source>
</evidence>
<dbReference type="InterPro" id="IPR049311">
    <property type="entry name" value="GIY_YIG_cat"/>
</dbReference>
<evidence type="ECO:0000313" key="5">
    <source>
        <dbReference type="Proteomes" id="UP000199226"/>
    </source>
</evidence>
<name>A0A1G9YSX4_9SPHI</name>
<dbReference type="AlphaFoldDB" id="A0A1G9YSX4"/>
<dbReference type="Pfam" id="PF05066">
    <property type="entry name" value="HARE-HTH"/>
    <property type="match status" value="1"/>
</dbReference>
<dbReference type="GO" id="GO:0006355">
    <property type="term" value="P:regulation of DNA-templated transcription"/>
    <property type="evidence" value="ECO:0007669"/>
    <property type="project" value="InterPro"/>
</dbReference>
<gene>
    <name evidence="4" type="ORF">SAMN05421813_1437</name>
</gene>
<dbReference type="RefSeq" id="WP_221406374.1">
    <property type="nucleotide sequence ID" value="NZ_FNHH01000043.1"/>
</dbReference>
<dbReference type="STRING" id="990371.SAMN05421813_1437"/>
<dbReference type="Pfam" id="PF20815">
    <property type="entry name" value="GIY_YIG_2"/>
    <property type="match status" value="1"/>
</dbReference>
<protein>
    <recommendedName>
        <fullName evidence="6">HB1, ASXL, restriction endonuclease HTH domain</fullName>
    </recommendedName>
</protein>
<evidence type="ECO:0000313" key="4">
    <source>
        <dbReference type="EMBL" id="SDN11506.1"/>
    </source>
</evidence>
<accession>A0A1G9YSX4</accession>